<dbReference type="Proteomes" id="UP000243525">
    <property type="component" value="Unassembled WGS sequence"/>
</dbReference>
<proteinExistence type="predicted"/>
<organism evidence="1 2">
    <name type="scientific">Mangrovibacterium marinum</name>
    <dbReference type="NCBI Taxonomy" id="1639118"/>
    <lineage>
        <taxon>Bacteria</taxon>
        <taxon>Pseudomonadati</taxon>
        <taxon>Bacteroidota</taxon>
        <taxon>Bacteroidia</taxon>
        <taxon>Marinilabiliales</taxon>
        <taxon>Prolixibacteraceae</taxon>
        <taxon>Mangrovibacterium</taxon>
    </lineage>
</organism>
<comment type="caution">
    <text evidence="1">The sequence shown here is derived from an EMBL/GenBank/DDBJ whole genome shotgun (WGS) entry which is preliminary data.</text>
</comment>
<reference evidence="1 2" key="1">
    <citation type="submission" date="2018-04" db="EMBL/GenBank/DDBJ databases">
        <title>Genomic Encyclopedia of Archaeal and Bacterial Type Strains, Phase II (KMG-II): from individual species to whole genera.</title>
        <authorList>
            <person name="Goeker M."/>
        </authorList>
    </citation>
    <scope>NUCLEOTIDE SEQUENCE [LARGE SCALE GENOMIC DNA]</scope>
    <source>
        <strain evidence="1 2">DSM 28823</strain>
    </source>
</reference>
<protein>
    <submittedName>
        <fullName evidence="1">Uncharacterized protein</fullName>
    </submittedName>
</protein>
<accession>A0A2T5C0F0</accession>
<dbReference type="AlphaFoldDB" id="A0A2T5C0F0"/>
<dbReference type="EMBL" id="QAAD01000011">
    <property type="protein sequence ID" value="PTN08069.1"/>
    <property type="molecule type" value="Genomic_DNA"/>
</dbReference>
<gene>
    <name evidence="1" type="ORF">C8N47_111109</name>
</gene>
<evidence type="ECO:0000313" key="2">
    <source>
        <dbReference type="Proteomes" id="UP000243525"/>
    </source>
</evidence>
<dbReference type="RefSeq" id="WP_107822798.1">
    <property type="nucleotide sequence ID" value="NZ_QAAD01000011.1"/>
</dbReference>
<name>A0A2T5C0F0_9BACT</name>
<sequence>MDQPVKIKVVWNSRIDGMCSALAEEAKAGYAIGDIVAVILPLKAPMPTEMYVLPKHEHHDTI</sequence>
<keyword evidence="2" id="KW-1185">Reference proteome</keyword>
<evidence type="ECO:0000313" key="1">
    <source>
        <dbReference type="EMBL" id="PTN08069.1"/>
    </source>
</evidence>